<evidence type="ECO:0000256" key="4">
    <source>
        <dbReference type="ARBA" id="ARBA00022827"/>
    </source>
</evidence>
<dbReference type="RefSeq" id="WP_261935102.1">
    <property type="nucleotide sequence ID" value="NZ_AP018817.1"/>
</dbReference>
<keyword evidence="4" id="KW-0274">FAD</keyword>
<name>A0ABM7G7V3_9SPHN</name>
<comment type="similarity">
    <text evidence="2">Belongs to the acyl-CoA dehydrogenase family.</text>
</comment>
<dbReference type="InterPro" id="IPR009075">
    <property type="entry name" value="AcylCo_DH/oxidase_C"/>
</dbReference>
<dbReference type="PANTHER" id="PTHR43884:SF12">
    <property type="entry name" value="ISOVALERYL-COA DEHYDROGENASE, MITOCHONDRIAL-RELATED"/>
    <property type="match status" value="1"/>
</dbReference>
<dbReference type="Gene3D" id="2.40.110.10">
    <property type="entry name" value="Butyryl-CoA Dehydrogenase, subunit A, domain 2"/>
    <property type="match status" value="1"/>
</dbReference>
<keyword evidence="3" id="KW-0285">Flavoprotein</keyword>
<accession>A0ABM7G7V3</accession>
<evidence type="ECO:0000259" key="5">
    <source>
        <dbReference type="Pfam" id="PF00441"/>
    </source>
</evidence>
<protein>
    <recommendedName>
        <fullName evidence="5">Acyl-CoA dehydrogenase/oxidase C-terminal domain-containing protein</fullName>
    </recommendedName>
</protein>
<dbReference type="Pfam" id="PF00441">
    <property type="entry name" value="Acyl-CoA_dh_1"/>
    <property type="match status" value="1"/>
</dbReference>
<evidence type="ECO:0000313" key="6">
    <source>
        <dbReference type="EMBL" id="BBF70915.1"/>
    </source>
</evidence>
<dbReference type="Gene3D" id="1.20.140.10">
    <property type="entry name" value="Butyryl-CoA Dehydrogenase, subunit A, domain 3"/>
    <property type="match status" value="1"/>
</dbReference>
<dbReference type="SUPFAM" id="SSF56645">
    <property type="entry name" value="Acyl-CoA dehydrogenase NM domain-like"/>
    <property type="match status" value="1"/>
</dbReference>
<dbReference type="Proteomes" id="UP001059971">
    <property type="component" value="Chromosome 1"/>
</dbReference>
<evidence type="ECO:0000313" key="7">
    <source>
        <dbReference type="Proteomes" id="UP001059971"/>
    </source>
</evidence>
<dbReference type="InterPro" id="IPR037069">
    <property type="entry name" value="AcylCoA_DH/ox_N_sf"/>
</dbReference>
<dbReference type="InterPro" id="IPR046373">
    <property type="entry name" value="Acyl-CoA_Oxase/DH_mid-dom_sf"/>
</dbReference>
<evidence type="ECO:0000256" key="1">
    <source>
        <dbReference type="ARBA" id="ARBA00001974"/>
    </source>
</evidence>
<organism evidence="6 7">
    <name type="scientific">Sphingomonas bisphenolicum</name>
    <dbReference type="NCBI Taxonomy" id="296544"/>
    <lineage>
        <taxon>Bacteria</taxon>
        <taxon>Pseudomonadati</taxon>
        <taxon>Pseudomonadota</taxon>
        <taxon>Alphaproteobacteria</taxon>
        <taxon>Sphingomonadales</taxon>
        <taxon>Sphingomonadaceae</taxon>
        <taxon>Sphingomonas</taxon>
    </lineage>
</organism>
<gene>
    <name evidence="6" type="ORF">SBA_ch1_31150</name>
</gene>
<sequence length="375" mass="40078">MISSPHLKAAPDGPAARAAAIAPRLAELGARYDAAPVFPADSMQCLAAAGLHRSFAPNASGGAAYADAVARALCLMTVLRIVGRADLSVGRLYEGHVNALALFDWFGSVDQQTSLGRALDRGAFYGVWATEPAPGVRLRELDGQQLLEGAKSFATGAGGLAHAIVTAQPQQGQRRLVIVPANDPARTDLSHWRVRGMRATGSGTYDLTRLPVRAADCLGLPGDYDLEPRFTTGAWRFTAVQLGGVEALLTETRLAMSDAARSDPLQRAKFADAVAATRTAYLWVRECALRAAREDADGPAFARMTRGIVERAALDVMELAARIIGTRSAMDGQRVDKIIRDLSLYLRQGGPDHARDEAALAWLDHDAWGADDALW</sequence>
<reference evidence="6" key="1">
    <citation type="submission" date="2018-07" db="EMBL/GenBank/DDBJ databases">
        <title>Complete genome sequence of Sphingomonas bisphenolicum strain AO1, a bisphenol A degradative bacterium isolated from Japanese farm field.</title>
        <authorList>
            <person name="Murakami M."/>
            <person name="Koh M."/>
            <person name="Koba S."/>
            <person name="Matsumura Y."/>
        </authorList>
    </citation>
    <scope>NUCLEOTIDE SEQUENCE</scope>
    <source>
        <strain evidence="6">AO1</strain>
    </source>
</reference>
<keyword evidence="7" id="KW-1185">Reference proteome</keyword>
<dbReference type="Gene3D" id="1.10.540.10">
    <property type="entry name" value="Acyl-CoA dehydrogenase/oxidase, N-terminal domain"/>
    <property type="match status" value="1"/>
</dbReference>
<feature type="domain" description="Acyl-CoA dehydrogenase/oxidase C-terminal" evidence="5">
    <location>
        <begin position="249"/>
        <end position="352"/>
    </location>
</feature>
<evidence type="ECO:0000256" key="2">
    <source>
        <dbReference type="ARBA" id="ARBA00009347"/>
    </source>
</evidence>
<evidence type="ECO:0000256" key="3">
    <source>
        <dbReference type="ARBA" id="ARBA00022630"/>
    </source>
</evidence>
<proteinExistence type="inferred from homology"/>
<dbReference type="EMBL" id="AP018817">
    <property type="protein sequence ID" value="BBF70915.1"/>
    <property type="molecule type" value="Genomic_DNA"/>
</dbReference>
<dbReference type="PANTHER" id="PTHR43884">
    <property type="entry name" value="ACYL-COA DEHYDROGENASE"/>
    <property type="match status" value="1"/>
</dbReference>
<dbReference type="SUPFAM" id="SSF47203">
    <property type="entry name" value="Acyl-CoA dehydrogenase C-terminal domain-like"/>
    <property type="match status" value="1"/>
</dbReference>
<dbReference type="InterPro" id="IPR009100">
    <property type="entry name" value="AcylCoA_DH/oxidase_NM_dom_sf"/>
</dbReference>
<dbReference type="InterPro" id="IPR036250">
    <property type="entry name" value="AcylCo_DH-like_C"/>
</dbReference>
<comment type="cofactor">
    <cofactor evidence="1">
        <name>FAD</name>
        <dbReference type="ChEBI" id="CHEBI:57692"/>
    </cofactor>
</comment>